<feature type="compositionally biased region" description="Basic and acidic residues" evidence="1">
    <location>
        <begin position="1"/>
        <end position="14"/>
    </location>
</feature>
<protein>
    <submittedName>
        <fullName evidence="2">Uncharacterized protein</fullName>
    </submittedName>
</protein>
<comment type="caution">
    <text evidence="2">The sequence shown here is derived from an EMBL/GenBank/DDBJ whole genome shotgun (WGS) entry which is preliminary data.</text>
</comment>
<reference evidence="2 3" key="1">
    <citation type="submission" date="2019-11" db="EMBL/GenBank/DDBJ databases">
        <title>Whole genome sequence of Oryza granulata.</title>
        <authorList>
            <person name="Li W."/>
        </authorList>
    </citation>
    <scope>NUCLEOTIDE SEQUENCE [LARGE SCALE GENOMIC DNA]</scope>
    <source>
        <strain evidence="3">cv. Menghai</strain>
        <tissue evidence="2">Leaf</tissue>
    </source>
</reference>
<feature type="region of interest" description="Disordered" evidence="1">
    <location>
        <begin position="1"/>
        <end position="56"/>
    </location>
</feature>
<evidence type="ECO:0000313" key="3">
    <source>
        <dbReference type="Proteomes" id="UP000479710"/>
    </source>
</evidence>
<keyword evidence="3" id="KW-1185">Reference proteome</keyword>
<sequence length="94" mass="10122">MWEPRVADDADGHAGGKSIGESEGEMGVSIEEEVRLGLRGDDEAVDTEHFGHDDRDDRLHDELRAYDPYGGDADTALGGALGDAHAYVKVRGQI</sequence>
<evidence type="ECO:0000256" key="1">
    <source>
        <dbReference type="SAM" id="MobiDB-lite"/>
    </source>
</evidence>
<organism evidence="2 3">
    <name type="scientific">Oryza meyeriana var. granulata</name>
    <dbReference type="NCBI Taxonomy" id="110450"/>
    <lineage>
        <taxon>Eukaryota</taxon>
        <taxon>Viridiplantae</taxon>
        <taxon>Streptophyta</taxon>
        <taxon>Embryophyta</taxon>
        <taxon>Tracheophyta</taxon>
        <taxon>Spermatophyta</taxon>
        <taxon>Magnoliopsida</taxon>
        <taxon>Liliopsida</taxon>
        <taxon>Poales</taxon>
        <taxon>Poaceae</taxon>
        <taxon>BOP clade</taxon>
        <taxon>Oryzoideae</taxon>
        <taxon>Oryzeae</taxon>
        <taxon>Oryzinae</taxon>
        <taxon>Oryza</taxon>
        <taxon>Oryza meyeriana</taxon>
    </lineage>
</organism>
<evidence type="ECO:0000313" key="2">
    <source>
        <dbReference type="EMBL" id="KAF0904375.1"/>
    </source>
</evidence>
<gene>
    <name evidence="2" type="ORF">E2562_034449</name>
</gene>
<feature type="compositionally biased region" description="Basic and acidic residues" evidence="1">
    <location>
        <begin position="32"/>
        <end position="56"/>
    </location>
</feature>
<proteinExistence type="predicted"/>
<name>A0A6G1CUS2_9ORYZ</name>
<dbReference type="AlphaFoldDB" id="A0A6G1CUS2"/>
<accession>A0A6G1CUS2</accession>
<dbReference type="Proteomes" id="UP000479710">
    <property type="component" value="Unassembled WGS sequence"/>
</dbReference>
<dbReference type="EMBL" id="SPHZ02000008">
    <property type="protein sequence ID" value="KAF0904375.1"/>
    <property type="molecule type" value="Genomic_DNA"/>
</dbReference>